<protein>
    <submittedName>
        <fullName evidence="6">DUF4870 domain-containing protein</fullName>
    </submittedName>
</protein>
<keyword evidence="2 5" id="KW-0812">Transmembrane</keyword>
<gene>
    <name evidence="6" type="ORF">ENN90_02055</name>
</gene>
<dbReference type="EMBL" id="DSDK01000117">
    <property type="protein sequence ID" value="HDR50391.1"/>
    <property type="molecule type" value="Genomic_DNA"/>
</dbReference>
<dbReference type="Pfam" id="PF09685">
    <property type="entry name" value="MamF_MmsF"/>
    <property type="match status" value="1"/>
</dbReference>
<proteinExistence type="predicted"/>
<reference evidence="6" key="1">
    <citation type="journal article" date="2020" name="mSystems">
        <title>Genome- and Community-Level Interaction Insights into Carbon Utilization and Element Cycling Functions of Hydrothermarchaeota in Hydrothermal Sediment.</title>
        <authorList>
            <person name="Zhou Z."/>
            <person name="Liu Y."/>
            <person name="Xu W."/>
            <person name="Pan J."/>
            <person name="Luo Z.H."/>
            <person name="Li M."/>
        </authorList>
    </citation>
    <scope>NUCLEOTIDE SEQUENCE [LARGE SCALE GENOMIC DNA]</scope>
    <source>
        <strain evidence="6">SpSt-1217</strain>
    </source>
</reference>
<keyword evidence="4 5" id="KW-0472">Membrane</keyword>
<evidence type="ECO:0000256" key="4">
    <source>
        <dbReference type="ARBA" id="ARBA00023136"/>
    </source>
</evidence>
<comment type="subcellular location">
    <subcellularLocation>
        <location evidence="1">Membrane</location>
        <topology evidence="1">Multi-pass membrane protein</topology>
    </subcellularLocation>
</comment>
<organism evidence="6">
    <name type="scientific">Mariniphaga anaerophila</name>
    <dbReference type="NCBI Taxonomy" id="1484053"/>
    <lineage>
        <taxon>Bacteria</taxon>
        <taxon>Pseudomonadati</taxon>
        <taxon>Bacteroidota</taxon>
        <taxon>Bacteroidia</taxon>
        <taxon>Marinilabiliales</taxon>
        <taxon>Prolixibacteraceae</taxon>
        <taxon>Mariniphaga</taxon>
    </lineage>
</organism>
<dbReference type="InterPro" id="IPR019109">
    <property type="entry name" value="MamF_MmsF"/>
</dbReference>
<name>A0A831PPV6_9BACT</name>
<keyword evidence="3 5" id="KW-1133">Transmembrane helix</keyword>
<evidence type="ECO:0000256" key="1">
    <source>
        <dbReference type="ARBA" id="ARBA00004141"/>
    </source>
</evidence>
<dbReference type="Proteomes" id="UP000886047">
    <property type="component" value="Unassembled WGS sequence"/>
</dbReference>
<evidence type="ECO:0000313" key="6">
    <source>
        <dbReference type="EMBL" id="HDR50391.1"/>
    </source>
</evidence>
<evidence type="ECO:0000256" key="3">
    <source>
        <dbReference type="ARBA" id="ARBA00022989"/>
    </source>
</evidence>
<accession>A0A831PPV6</accession>
<sequence length="122" mass="13560">MQRIVTDHNEKTWGMLTHLLALSVFVGIPFGNVIGPLIIYLIKKDEYEFVAEQGREVLNFQITWSLILIVSAILIVVGIGVLMLIAFGVAWLVLVILGTVSASNGTSYKYPLTIEFFGSQKF</sequence>
<dbReference type="AlphaFoldDB" id="A0A831PPV6"/>
<feature type="transmembrane region" description="Helical" evidence="5">
    <location>
        <begin position="20"/>
        <end position="42"/>
    </location>
</feature>
<evidence type="ECO:0000256" key="5">
    <source>
        <dbReference type="SAM" id="Phobius"/>
    </source>
</evidence>
<feature type="transmembrane region" description="Helical" evidence="5">
    <location>
        <begin position="62"/>
        <end position="95"/>
    </location>
</feature>
<evidence type="ECO:0000256" key="2">
    <source>
        <dbReference type="ARBA" id="ARBA00022692"/>
    </source>
</evidence>
<comment type="caution">
    <text evidence="6">The sequence shown here is derived from an EMBL/GenBank/DDBJ whole genome shotgun (WGS) entry which is preliminary data.</text>
</comment>